<reference evidence="1" key="1">
    <citation type="submission" date="2023-04" db="EMBL/GenBank/DDBJ databases">
        <title>A chromosome-level genome assembly of the parasitoid wasp Eretmocerus hayati.</title>
        <authorList>
            <person name="Zhong Y."/>
            <person name="Liu S."/>
            <person name="Liu Y."/>
        </authorList>
    </citation>
    <scope>NUCLEOTIDE SEQUENCE</scope>
    <source>
        <strain evidence="1">ZJU_SS_LIU_2023</strain>
    </source>
</reference>
<protein>
    <submittedName>
        <fullName evidence="1">Uncharacterized protein</fullName>
    </submittedName>
</protein>
<evidence type="ECO:0000313" key="1">
    <source>
        <dbReference type="EMBL" id="KAJ8683745.1"/>
    </source>
</evidence>
<accession>A0ACC2PPN7</accession>
<gene>
    <name evidence="1" type="ORF">QAD02_019537</name>
</gene>
<name>A0ACC2PPN7_9HYME</name>
<organism evidence="1 2">
    <name type="scientific">Eretmocerus hayati</name>
    <dbReference type="NCBI Taxonomy" id="131215"/>
    <lineage>
        <taxon>Eukaryota</taxon>
        <taxon>Metazoa</taxon>
        <taxon>Ecdysozoa</taxon>
        <taxon>Arthropoda</taxon>
        <taxon>Hexapoda</taxon>
        <taxon>Insecta</taxon>
        <taxon>Pterygota</taxon>
        <taxon>Neoptera</taxon>
        <taxon>Endopterygota</taxon>
        <taxon>Hymenoptera</taxon>
        <taxon>Apocrita</taxon>
        <taxon>Proctotrupomorpha</taxon>
        <taxon>Chalcidoidea</taxon>
        <taxon>Aphelinidae</taxon>
        <taxon>Aphelininae</taxon>
        <taxon>Eretmocerus</taxon>
    </lineage>
</organism>
<comment type="caution">
    <text evidence="1">The sequence shown here is derived from an EMBL/GenBank/DDBJ whole genome shotgun (WGS) entry which is preliminary data.</text>
</comment>
<dbReference type="EMBL" id="CM056741">
    <property type="protein sequence ID" value="KAJ8683745.1"/>
    <property type="molecule type" value="Genomic_DNA"/>
</dbReference>
<keyword evidence="2" id="KW-1185">Reference proteome</keyword>
<proteinExistence type="predicted"/>
<evidence type="ECO:0000313" key="2">
    <source>
        <dbReference type="Proteomes" id="UP001239111"/>
    </source>
</evidence>
<sequence>MQAVVENEVGCRNPDQALTYLKAVVARFLIGLLLYGSDPNIIMDDGAGSALRHAAVELNNVQIVVILLNAKADTNFRSASNSLNETILHECVKYQRCKQILQILVDWGANVCAKNNKGESVLFYATLSRNPSNDELDDSIFEILILSKGEAIARNSVSKAEIKTFIKVLEMGSLLIVHLFMKYIIRLEDLRDEPLLLFIAVKNKKYQDILLDYLVNEALFDIEMKNSEGNTILQECIRNSESLRCIEILLSDGANPNCYSKYDDAPLYIAVDRASVKTVKLLIEYGAHLNCETLFSKVFESIFLWYSVRTYYQNNYLIEQILTSVVASTTSEANDVYPKLWERHQSGYKLFSKCKNELKSLKDFITYKSYTLYDLHVGNHTFIKYLSHYQFVTAFREIFVKENYPIYGDQLQIRFTMLSNRNKIMERAIPGLKKVFKFHIETFPHIIEVILSSLKSNDLLNLGRV</sequence>
<dbReference type="Proteomes" id="UP001239111">
    <property type="component" value="Chromosome 1"/>
</dbReference>